<organism evidence="1 2">
    <name type="scientific">Xenorhabdus littoralis</name>
    <dbReference type="NCBI Taxonomy" id="2582835"/>
    <lineage>
        <taxon>Bacteria</taxon>
        <taxon>Pseudomonadati</taxon>
        <taxon>Pseudomonadota</taxon>
        <taxon>Gammaproteobacteria</taxon>
        <taxon>Enterobacterales</taxon>
        <taxon>Morganellaceae</taxon>
        <taxon>Xenorhabdus</taxon>
    </lineage>
</organism>
<accession>A0ABU4SHM3</accession>
<comment type="caution">
    <text evidence="1">The sequence shown here is derived from an EMBL/GenBank/DDBJ whole genome shotgun (WGS) entry which is preliminary data.</text>
</comment>
<name>A0ABU4SHM3_9GAMM</name>
<sequence>MVQTPKVQQNLAIDFQGTDVFQGSNLFIMATYTGGTDHKVAETNNIILKADSQNTNVEITKYQDNKRQPIIDVNKNKMVEYFLIKVKNTLNAPNIVLTLTTDITGSISKPLTYTQHQYAKQDINLKSLIPIVIGSTVVEDFSPVADGTDPDKDTHQNLNVSIYPRLKTDVPIKNCQIPLHIEGIKYTRLYNGDTEIFPFNNNMYYVNTDNNGDINLRFFAKKITDGYITKVVISNIMDDITSSLQKNALFITKSISPSDDLEAPIVISIDGDEVPPAGSNKNPTFDARIPRSTILNESDFIYVMSDVDNKTSMLCTSDRYGDRNIQNKPFKIPYKIFTPFQYNSLYYYLITVRGDVSRSKNLAFRVGGDSNSYLPPKGNLELPAIVDYSGDPVDEFFVFGVTSLGTGITCIIPVGGKKEAKVGDTIDCVVEIITYDPDTGNPIPKITKTASVPVTSVSHPIRIPIGSSLLTGFGVDDEGNPTSLYIYYTVNQEKYSQNWQGFLDTVPLDSD</sequence>
<proteinExistence type="predicted"/>
<dbReference type="RefSeq" id="WP_319924893.1">
    <property type="nucleotide sequence ID" value="NZ_VCDP01000007.1"/>
</dbReference>
<reference evidence="2" key="1">
    <citation type="journal article" date="2024" name="Toxins">
        <title>Genome Sequence Analysis of Native Xenorhabdus Strains Isolated from Entomopathogenic Nematodes in Argentina.</title>
        <authorList>
            <person name="Palma L."/>
            <person name="Frizzo L."/>
            <person name="Kaiser S."/>
            <person name="Berry C."/>
            <person name="Caballero P."/>
            <person name="Bode H.B."/>
            <person name="Del Valle E.E."/>
        </authorList>
    </citation>
    <scope>NUCLEOTIDE SEQUENCE [LARGE SCALE GENOMIC DNA]</scope>
    <source>
        <strain evidence="2">Reich</strain>
    </source>
</reference>
<protein>
    <submittedName>
        <fullName evidence="1">Uncharacterized protein</fullName>
    </submittedName>
</protein>
<gene>
    <name evidence="1" type="ORF">FE394_02810</name>
</gene>
<evidence type="ECO:0000313" key="2">
    <source>
        <dbReference type="Proteomes" id="UP001271640"/>
    </source>
</evidence>
<dbReference type="Proteomes" id="UP001271640">
    <property type="component" value="Unassembled WGS sequence"/>
</dbReference>
<evidence type="ECO:0000313" key="1">
    <source>
        <dbReference type="EMBL" id="MDX7998154.1"/>
    </source>
</evidence>
<dbReference type="EMBL" id="VCDP01000007">
    <property type="protein sequence ID" value="MDX7998154.1"/>
    <property type="molecule type" value="Genomic_DNA"/>
</dbReference>
<keyword evidence="2" id="KW-1185">Reference proteome</keyword>